<dbReference type="PANTHER" id="PTHR43817:SF1">
    <property type="entry name" value="HYDROLASE, FAMILY 43, PUTATIVE (AFU_ORTHOLOGUE AFUA_3G01660)-RELATED"/>
    <property type="match status" value="1"/>
</dbReference>
<evidence type="ECO:0000256" key="2">
    <source>
        <dbReference type="ARBA" id="ARBA00022729"/>
    </source>
</evidence>
<dbReference type="Gene3D" id="2.115.10.20">
    <property type="entry name" value="Glycosyl hydrolase domain, family 43"/>
    <property type="match status" value="1"/>
</dbReference>
<reference evidence="7" key="1">
    <citation type="submission" date="2023-07" db="EMBL/GenBank/DDBJ databases">
        <title>Gilvimarinus algae sp. nov., isolated from the surface of Kelp.</title>
        <authorList>
            <person name="Sun Y.Y."/>
            <person name="Gong Y."/>
            <person name="Du Z.J."/>
        </authorList>
    </citation>
    <scope>NUCLEOTIDE SEQUENCE</scope>
    <source>
        <strain evidence="7">SDUM040014</strain>
    </source>
</reference>
<dbReference type="InterPro" id="IPR016828">
    <property type="entry name" value="Alpha-L-arabinofuranosidase"/>
</dbReference>
<dbReference type="InterPro" id="IPR023296">
    <property type="entry name" value="Glyco_hydro_beta-prop_sf"/>
</dbReference>
<protein>
    <submittedName>
        <fullName evidence="7">Family 43 glycosylhydrolase</fullName>
    </submittedName>
</protein>
<evidence type="ECO:0000313" key="8">
    <source>
        <dbReference type="Proteomes" id="UP001168380"/>
    </source>
</evidence>
<sequence length="334" mass="38077">MALKVSMALLLCLASLQALLCSAEPAYENPIVEQRADPWIHRHSDGYYYFIGSVPEFNRLVLRRAKTLNELSAAQEVTLWQPDRDSIIGANIWAPELHYLDGQWVIYFAGGPVDTPFKIRMYALTARGDNPLSAKWSEPVRMHTPWDDFSLDATSFEHKGKRYLVWAQKDREKKYNSALYKAELDTPVSIKEPVMKLTEPSLDWEVIGYKVNEGAAVIKKHGRIFMTYSASATDHNYAMGLLWADAESDLMDPASWHKSPEPVFYTNAEHQRFGPGHNSFTVAEDGKTDVLIYHARDYQQLQGSPLTDPNRHARARALQWDERGFPVFGQERGD</sequence>
<evidence type="ECO:0000256" key="1">
    <source>
        <dbReference type="ARBA" id="ARBA00009865"/>
    </source>
</evidence>
<name>A0ABT8TAK9_9GAMM</name>
<organism evidence="7 8">
    <name type="scientific">Gilvimarinus algae</name>
    <dbReference type="NCBI Taxonomy" id="3058037"/>
    <lineage>
        <taxon>Bacteria</taxon>
        <taxon>Pseudomonadati</taxon>
        <taxon>Pseudomonadota</taxon>
        <taxon>Gammaproteobacteria</taxon>
        <taxon>Cellvibrionales</taxon>
        <taxon>Cellvibrionaceae</taxon>
        <taxon>Gilvimarinus</taxon>
    </lineage>
</organism>
<comment type="caution">
    <text evidence="7">The sequence shown here is derived from an EMBL/GenBank/DDBJ whole genome shotgun (WGS) entry which is preliminary data.</text>
</comment>
<dbReference type="PIRSF" id="PIRSF025414">
    <property type="entry name" value="Alpha-L-arabinofuranosidase"/>
    <property type="match status" value="1"/>
</dbReference>
<dbReference type="PANTHER" id="PTHR43817">
    <property type="entry name" value="GLYCOSYL HYDROLASE"/>
    <property type="match status" value="1"/>
</dbReference>
<keyword evidence="3 5" id="KW-0378">Hydrolase</keyword>
<gene>
    <name evidence="7" type="ORF">QWI16_03155</name>
</gene>
<evidence type="ECO:0000313" key="7">
    <source>
        <dbReference type="EMBL" id="MDO3381154.1"/>
    </source>
</evidence>
<evidence type="ECO:0000256" key="4">
    <source>
        <dbReference type="ARBA" id="ARBA00023295"/>
    </source>
</evidence>
<accession>A0ABT8TAK9</accession>
<dbReference type="SUPFAM" id="SSF75005">
    <property type="entry name" value="Arabinanase/levansucrase/invertase"/>
    <property type="match status" value="1"/>
</dbReference>
<feature type="chain" id="PRO_5047532138" evidence="6">
    <location>
        <begin position="21"/>
        <end position="334"/>
    </location>
</feature>
<evidence type="ECO:0000256" key="6">
    <source>
        <dbReference type="SAM" id="SignalP"/>
    </source>
</evidence>
<evidence type="ECO:0000256" key="5">
    <source>
        <dbReference type="RuleBase" id="RU361187"/>
    </source>
</evidence>
<dbReference type="Proteomes" id="UP001168380">
    <property type="component" value="Unassembled WGS sequence"/>
</dbReference>
<comment type="similarity">
    <text evidence="1 5">Belongs to the glycosyl hydrolase 43 family.</text>
</comment>
<dbReference type="Pfam" id="PF04616">
    <property type="entry name" value="Glyco_hydro_43"/>
    <property type="match status" value="1"/>
</dbReference>
<keyword evidence="8" id="KW-1185">Reference proteome</keyword>
<keyword evidence="2 6" id="KW-0732">Signal</keyword>
<proteinExistence type="inferred from homology"/>
<dbReference type="RefSeq" id="WP_302711279.1">
    <property type="nucleotide sequence ID" value="NZ_JAULRT010000032.1"/>
</dbReference>
<dbReference type="InterPro" id="IPR006710">
    <property type="entry name" value="Glyco_hydro_43"/>
</dbReference>
<dbReference type="EMBL" id="JAULRT010000032">
    <property type="protein sequence ID" value="MDO3381154.1"/>
    <property type="molecule type" value="Genomic_DNA"/>
</dbReference>
<evidence type="ECO:0000256" key="3">
    <source>
        <dbReference type="ARBA" id="ARBA00022801"/>
    </source>
</evidence>
<feature type="signal peptide" evidence="6">
    <location>
        <begin position="1"/>
        <end position="20"/>
    </location>
</feature>
<keyword evidence="4 5" id="KW-0326">Glycosidase</keyword>